<feature type="transmembrane region" description="Helical" evidence="6">
    <location>
        <begin position="36"/>
        <end position="57"/>
    </location>
</feature>
<feature type="transmembrane region" description="Helical" evidence="6">
    <location>
        <begin position="301"/>
        <end position="329"/>
    </location>
</feature>
<comment type="subcellular location">
    <subcellularLocation>
        <location evidence="1">Membrane</location>
        <topology evidence="1">Multi-pass membrane protein</topology>
    </subcellularLocation>
</comment>
<dbReference type="GO" id="GO:0055085">
    <property type="term" value="P:transmembrane transport"/>
    <property type="evidence" value="ECO:0007669"/>
    <property type="project" value="InterPro"/>
</dbReference>
<feature type="transmembrane region" description="Helical" evidence="6">
    <location>
        <begin position="350"/>
        <end position="375"/>
    </location>
</feature>
<feature type="transmembrane region" description="Helical" evidence="6">
    <location>
        <begin position="381"/>
        <end position="401"/>
    </location>
</feature>
<keyword evidence="2 6" id="KW-0812">Transmembrane</keyword>
<dbReference type="AlphaFoldDB" id="A0A5Q2F829"/>
<protein>
    <submittedName>
        <fullName evidence="8">Amino acid permease</fullName>
    </submittedName>
</protein>
<dbReference type="PIRSF" id="PIRSF006060">
    <property type="entry name" value="AA_transporter"/>
    <property type="match status" value="1"/>
</dbReference>
<keyword evidence="9" id="KW-1185">Reference proteome</keyword>
<feature type="region of interest" description="Disordered" evidence="5">
    <location>
        <begin position="1"/>
        <end position="20"/>
    </location>
</feature>
<evidence type="ECO:0000313" key="8">
    <source>
        <dbReference type="EMBL" id="QGF23052.1"/>
    </source>
</evidence>
<dbReference type="RefSeq" id="WP_153571579.1">
    <property type="nucleotide sequence ID" value="NZ_CP045725.1"/>
</dbReference>
<dbReference type="Proteomes" id="UP000386847">
    <property type="component" value="Chromosome"/>
</dbReference>
<feature type="transmembrane region" description="Helical" evidence="6">
    <location>
        <begin position="259"/>
        <end position="281"/>
    </location>
</feature>
<evidence type="ECO:0000256" key="2">
    <source>
        <dbReference type="ARBA" id="ARBA00022692"/>
    </source>
</evidence>
<dbReference type="GO" id="GO:0016020">
    <property type="term" value="C:membrane"/>
    <property type="evidence" value="ECO:0007669"/>
    <property type="project" value="UniProtKB-SubCell"/>
</dbReference>
<feature type="transmembrane region" description="Helical" evidence="6">
    <location>
        <begin position="413"/>
        <end position="434"/>
    </location>
</feature>
<dbReference type="PANTHER" id="PTHR42770:SF7">
    <property type="entry name" value="MEMBRANE PROTEIN"/>
    <property type="match status" value="1"/>
</dbReference>
<evidence type="ECO:0000313" key="9">
    <source>
        <dbReference type="Proteomes" id="UP000386847"/>
    </source>
</evidence>
<gene>
    <name evidence="8" type="ORF">Rai3103_04525</name>
</gene>
<feature type="transmembrane region" description="Helical" evidence="6">
    <location>
        <begin position="116"/>
        <end position="142"/>
    </location>
</feature>
<feature type="transmembrane region" description="Helical" evidence="6">
    <location>
        <begin position="154"/>
        <end position="173"/>
    </location>
</feature>
<feature type="transmembrane region" description="Helical" evidence="6">
    <location>
        <begin position="440"/>
        <end position="460"/>
    </location>
</feature>
<evidence type="ECO:0000256" key="6">
    <source>
        <dbReference type="SAM" id="Phobius"/>
    </source>
</evidence>
<evidence type="ECO:0000256" key="4">
    <source>
        <dbReference type="ARBA" id="ARBA00023136"/>
    </source>
</evidence>
<keyword evidence="3 6" id="KW-1133">Transmembrane helix</keyword>
<dbReference type="KEGG" id="rain:Rai3103_04525"/>
<organism evidence="8 9">
    <name type="scientific">Raineyella fluvialis</name>
    <dbReference type="NCBI Taxonomy" id="2662261"/>
    <lineage>
        <taxon>Bacteria</taxon>
        <taxon>Bacillati</taxon>
        <taxon>Actinomycetota</taxon>
        <taxon>Actinomycetes</taxon>
        <taxon>Propionibacteriales</taxon>
        <taxon>Propionibacteriaceae</taxon>
        <taxon>Raineyella</taxon>
    </lineage>
</organism>
<evidence type="ECO:0000256" key="1">
    <source>
        <dbReference type="ARBA" id="ARBA00004141"/>
    </source>
</evidence>
<feature type="transmembrane region" description="Helical" evidence="6">
    <location>
        <begin position="63"/>
        <end position="87"/>
    </location>
</feature>
<reference evidence="8 9" key="1">
    <citation type="submission" date="2019-10" db="EMBL/GenBank/DDBJ databases">
        <title>Genomic analysis of Raineyella sp. CBA3103.</title>
        <authorList>
            <person name="Roh S.W."/>
        </authorList>
    </citation>
    <scope>NUCLEOTIDE SEQUENCE [LARGE SCALE GENOMIC DNA]</scope>
    <source>
        <strain evidence="8 9">CBA3103</strain>
    </source>
</reference>
<feature type="transmembrane region" description="Helical" evidence="6">
    <location>
        <begin position="185"/>
        <end position="207"/>
    </location>
</feature>
<name>A0A5Q2F829_9ACTN</name>
<dbReference type="Pfam" id="PF00324">
    <property type="entry name" value="AA_permease"/>
    <property type="match status" value="1"/>
</dbReference>
<proteinExistence type="predicted"/>
<dbReference type="Gene3D" id="1.20.1740.10">
    <property type="entry name" value="Amino acid/polyamine transporter I"/>
    <property type="match status" value="1"/>
</dbReference>
<sequence length="487" mass="48918">MRSLQDEIASPTPAPQFATSSPLAGLRRRSLRPVDALAGSIAASAPTAAGLTLPPLLLQHSGAQAWIAVLLAAGLALAMALLVGVFARRLSGSGSLYTYVAQSVDTSRAPGRVMTLATAAFLTGAYGLVGVTALAGAGFYVARFAASVGAPVSPLVPVGTVLAVGLGCLGLLVRRISLSSRVMLAVEAGALVVLLVPVLGVLLGGWGQAAATSAASPTVAHPGGVAAGVMITVAAFIGFDHASFVGAETRRPLRTIPRVLSASVLVVAVVQLLTVTAALRAGAGALQTGVLQASGTWWTPALALAGILGFTACALASLTALSRLFLVLAKDGILPGAVGRITDQGSPVTAVLVTAVPILALTAGAVALAGPWAVVSIATSAAASAYVLAYLLTAVAVPLFLRRIGEVTAAPVLGSIGTALGLAAVWLGFVAGPVQPTDRWGAWIGVIGPLLLVLTGWEIVRRRPPGWWGRYDVPTTRDVLGGEEPSV</sequence>
<dbReference type="EMBL" id="CP045725">
    <property type="protein sequence ID" value="QGF23052.1"/>
    <property type="molecule type" value="Genomic_DNA"/>
</dbReference>
<feature type="transmembrane region" description="Helical" evidence="6">
    <location>
        <begin position="219"/>
        <end position="239"/>
    </location>
</feature>
<evidence type="ECO:0000256" key="3">
    <source>
        <dbReference type="ARBA" id="ARBA00022989"/>
    </source>
</evidence>
<accession>A0A5Q2F829</accession>
<evidence type="ECO:0000259" key="7">
    <source>
        <dbReference type="Pfam" id="PF00324"/>
    </source>
</evidence>
<dbReference type="PANTHER" id="PTHR42770">
    <property type="entry name" value="AMINO ACID TRANSPORTER-RELATED"/>
    <property type="match status" value="1"/>
</dbReference>
<feature type="domain" description="Amino acid permease/ SLC12A" evidence="7">
    <location>
        <begin position="41"/>
        <end position="430"/>
    </location>
</feature>
<keyword evidence="4 6" id="KW-0472">Membrane</keyword>
<evidence type="ECO:0000256" key="5">
    <source>
        <dbReference type="SAM" id="MobiDB-lite"/>
    </source>
</evidence>
<dbReference type="InterPro" id="IPR050367">
    <property type="entry name" value="APC_superfamily"/>
</dbReference>
<dbReference type="InterPro" id="IPR004841">
    <property type="entry name" value="AA-permease/SLC12A_dom"/>
</dbReference>